<comment type="caution">
    <text evidence="2">The sequence shown here is derived from an EMBL/GenBank/DDBJ whole genome shotgun (WGS) entry which is preliminary data.</text>
</comment>
<organism evidence="2 3">
    <name type="scientific">Thermomonospora cellulosilytica</name>
    <dbReference type="NCBI Taxonomy" id="1411118"/>
    <lineage>
        <taxon>Bacteria</taxon>
        <taxon>Bacillati</taxon>
        <taxon>Actinomycetota</taxon>
        <taxon>Actinomycetes</taxon>
        <taxon>Streptosporangiales</taxon>
        <taxon>Thermomonosporaceae</taxon>
        <taxon>Thermomonospora</taxon>
    </lineage>
</organism>
<gene>
    <name evidence="2" type="ORF">HNR21_003361</name>
</gene>
<sequence length="351" mass="39235">MANINDGDNIPANIPQDIPPHGKLEEGITEDLLFDAIRKSGYPFQAEVSNKIASELNKMSLSFNIQEEWVYVDGDSNSPRSLDIFAEIALPSGEDDLNEKGSRPTRIRPFINLLIECKQSSLPYVFFLRDSATTSKVRYPEMVGLPHKNLRIFGAPEEYSEGFSFCMPIHDLLGSYELISCNIPAPFAVSFAKAVRKGAKLELTGEETYRSITLPPMKAADYLKGQYSLNPKHKFFSLRFLVCIAVVRAPMIGTYLHEGRSILVSMPWVRTGRMGPAAPEDNFGANTLRYFDIVHDYLSTYLDVILKDLRELARRAVSISDPLADGHAITVGRGDPPISLFKNYPRIGKNI</sequence>
<name>A0A7W3MYY9_9ACTN</name>
<dbReference type="RefSeq" id="WP_182705929.1">
    <property type="nucleotide sequence ID" value="NZ_JACJII010000001.1"/>
</dbReference>
<accession>A0A7W3MYY9</accession>
<evidence type="ECO:0000313" key="2">
    <source>
        <dbReference type="EMBL" id="MBA9004479.1"/>
    </source>
</evidence>
<reference evidence="2 3" key="1">
    <citation type="submission" date="2020-08" db="EMBL/GenBank/DDBJ databases">
        <title>Sequencing the genomes of 1000 actinobacteria strains.</title>
        <authorList>
            <person name="Klenk H.-P."/>
        </authorList>
    </citation>
    <scope>NUCLEOTIDE SEQUENCE [LARGE SCALE GENOMIC DNA]</scope>
    <source>
        <strain evidence="2 3">DSM 45823</strain>
    </source>
</reference>
<evidence type="ECO:0000256" key="1">
    <source>
        <dbReference type="SAM" id="MobiDB-lite"/>
    </source>
</evidence>
<dbReference type="EMBL" id="JACJII010000001">
    <property type="protein sequence ID" value="MBA9004479.1"/>
    <property type="molecule type" value="Genomic_DNA"/>
</dbReference>
<feature type="region of interest" description="Disordered" evidence="1">
    <location>
        <begin position="1"/>
        <end position="22"/>
    </location>
</feature>
<keyword evidence="3" id="KW-1185">Reference proteome</keyword>
<dbReference type="AlphaFoldDB" id="A0A7W3MYY9"/>
<evidence type="ECO:0000313" key="3">
    <source>
        <dbReference type="Proteomes" id="UP000539313"/>
    </source>
</evidence>
<protein>
    <submittedName>
        <fullName evidence="2">Uncharacterized protein</fullName>
    </submittedName>
</protein>
<proteinExistence type="predicted"/>
<dbReference type="Proteomes" id="UP000539313">
    <property type="component" value="Unassembled WGS sequence"/>
</dbReference>